<dbReference type="InterPro" id="IPR050661">
    <property type="entry name" value="BglG_antiterminators"/>
</dbReference>
<evidence type="ECO:0000313" key="4">
    <source>
        <dbReference type="Proteomes" id="UP000184035"/>
    </source>
</evidence>
<dbReference type="EMBL" id="FQVM01000003">
    <property type="protein sequence ID" value="SHE46225.1"/>
    <property type="molecule type" value="Genomic_DNA"/>
</dbReference>
<dbReference type="SUPFAM" id="SSF50151">
    <property type="entry name" value="SacY-like RNA-binding domain"/>
    <property type="match status" value="1"/>
</dbReference>
<dbReference type="Proteomes" id="UP000184035">
    <property type="component" value="Unassembled WGS sequence"/>
</dbReference>
<reference evidence="3 4" key="1">
    <citation type="submission" date="2016-11" db="EMBL/GenBank/DDBJ databases">
        <authorList>
            <person name="Jaros S."/>
            <person name="Januszkiewicz K."/>
            <person name="Wedrychowicz H."/>
        </authorList>
    </citation>
    <scope>NUCLEOTIDE SEQUENCE [LARGE SCALE GENOMIC DNA]</scope>
    <source>
        <strain evidence="3 4">DSM 2631</strain>
    </source>
</reference>
<dbReference type="GO" id="GO:0003723">
    <property type="term" value="F:RNA binding"/>
    <property type="evidence" value="ECO:0007669"/>
    <property type="project" value="InterPro"/>
</dbReference>
<name>A0A1M4TPA6_9CLOT</name>
<dbReference type="SUPFAM" id="SSF63520">
    <property type="entry name" value="PTS-regulatory domain, PRD"/>
    <property type="match status" value="2"/>
</dbReference>
<dbReference type="Pfam" id="PF03123">
    <property type="entry name" value="CAT_RBD"/>
    <property type="match status" value="1"/>
</dbReference>
<dbReference type="PROSITE" id="PS51372">
    <property type="entry name" value="PRD_2"/>
    <property type="match status" value="2"/>
</dbReference>
<dbReference type="InterPro" id="IPR004341">
    <property type="entry name" value="CAT_RNA-bd_dom"/>
</dbReference>
<dbReference type="PANTHER" id="PTHR30185">
    <property type="entry name" value="CRYPTIC BETA-GLUCOSIDE BGL OPERON ANTITERMINATOR"/>
    <property type="match status" value="1"/>
</dbReference>
<organism evidence="3 4">
    <name type="scientific">Clostridium fallax</name>
    <dbReference type="NCBI Taxonomy" id="1533"/>
    <lineage>
        <taxon>Bacteria</taxon>
        <taxon>Bacillati</taxon>
        <taxon>Bacillota</taxon>
        <taxon>Clostridia</taxon>
        <taxon>Eubacteriales</taxon>
        <taxon>Clostridiaceae</taxon>
        <taxon>Clostridium</taxon>
    </lineage>
</organism>
<dbReference type="Pfam" id="PF00874">
    <property type="entry name" value="PRD"/>
    <property type="match status" value="2"/>
</dbReference>
<dbReference type="Gene3D" id="2.30.24.10">
    <property type="entry name" value="CAT RNA-binding domain"/>
    <property type="match status" value="1"/>
</dbReference>
<keyword evidence="4" id="KW-1185">Reference proteome</keyword>
<dbReference type="Gene3D" id="1.10.1790.10">
    <property type="entry name" value="PRD domain"/>
    <property type="match status" value="2"/>
</dbReference>
<dbReference type="AlphaFoldDB" id="A0A1M4TPA6"/>
<feature type="domain" description="PRD" evidence="2">
    <location>
        <begin position="66"/>
        <end position="171"/>
    </location>
</feature>
<dbReference type="InterPro" id="IPR036634">
    <property type="entry name" value="PRD_sf"/>
</dbReference>
<proteinExistence type="predicted"/>
<dbReference type="PANTHER" id="PTHR30185:SF15">
    <property type="entry name" value="CRYPTIC BETA-GLUCOSIDE BGL OPERON ANTITERMINATOR"/>
    <property type="match status" value="1"/>
</dbReference>
<sequence>MIIEKILNNNVVITIDPKTKKEKILMGSGLGFKKKIGQAIDKEKIEKIFTISDETVVSKFKVLVNEIPVNMLESVDIIVKHAEKVLNHKLDEHIYLSLSDHLAFAVKRLENNILVKNTLLEEIRRVHRAEFQIGLWAIDYINKEFNIELPIDEAGFIAFHIVNATYNDNMKESYIMTNIVKDILNIIRYYYSLEFIEEDLNYDRLLTHLKYFAKRVISDKQHLIADNCFIDLIKDNYNKAYKCSLKIKEYIMKRYEYEIGNDEIVYLTMHIYRVTNNKN</sequence>
<evidence type="ECO:0000259" key="2">
    <source>
        <dbReference type="PROSITE" id="PS51372"/>
    </source>
</evidence>
<dbReference type="InterPro" id="IPR036650">
    <property type="entry name" value="CAT_RNA-bd_dom_sf"/>
</dbReference>
<dbReference type="OrthoDB" id="9813552at2"/>
<dbReference type="InterPro" id="IPR011608">
    <property type="entry name" value="PRD"/>
</dbReference>
<dbReference type="NCBIfam" id="NF046042">
    <property type="entry name" value="LicT"/>
    <property type="match status" value="1"/>
</dbReference>
<evidence type="ECO:0000256" key="1">
    <source>
        <dbReference type="ARBA" id="ARBA00022737"/>
    </source>
</evidence>
<dbReference type="GO" id="GO:0006355">
    <property type="term" value="P:regulation of DNA-templated transcription"/>
    <property type="evidence" value="ECO:0007669"/>
    <property type="project" value="InterPro"/>
</dbReference>
<feature type="domain" description="PRD" evidence="2">
    <location>
        <begin position="172"/>
        <end position="279"/>
    </location>
</feature>
<evidence type="ECO:0000313" key="3">
    <source>
        <dbReference type="EMBL" id="SHE46225.1"/>
    </source>
</evidence>
<protein>
    <submittedName>
        <fullName evidence="3">Transcriptional antiterminator, BglG family</fullName>
    </submittedName>
</protein>
<accession>A0A1M4TPA6</accession>
<gene>
    <name evidence="3" type="ORF">SAMN05443638_10350</name>
</gene>
<dbReference type="SMART" id="SM01061">
    <property type="entry name" value="CAT_RBD"/>
    <property type="match status" value="1"/>
</dbReference>
<keyword evidence="1" id="KW-0677">Repeat</keyword>
<dbReference type="RefSeq" id="WP_072892629.1">
    <property type="nucleotide sequence ID" value="NZ_FQVM01000003.1"/>
</dbReference>
<dbReference type="STRING" id="1533.SAMN05443638_10350"/>